<feature type="signal peptide" evidence="1">
    <location>
        <begin position="1"/>
        <end position="20"/>
    </location>
</feature>
<dbReference type="RefSeq" id="XP_009855561.1">
    <property type="nucleotide sequence ID" value="XM_009857259.1"/>
</dbReference>
<dbReference type="HOGENOM" id="CLU_041307_0_0_1"/>
<dbReference type="Gene3D" id="1.20.58.340">
    <property type="entry name" value="Magnesium transport protein CorA, transmembrane region"/>
    <property type="match status" value="1"/>
</dbReference>
<gene>
    <name evidence="2" type="ORF">NEUTE1DRAFT_52109</name>
</gene>
<evidence type="ECO:0000313" key="3">
    <source>
        <dbReference type="Proteomes" id="UP000008065"/>
    </source>
</evidence>
<dbReference type="OrthoDB" id="5207033at2759"/>
<evidence type="ECO:0000256" key="1">
    <source>
        <dbReference type="SAM" id="SignalP"/>
    </source>
</evidence>
<dbReference type="KEGG" id="nte:NEUTE1DRAFT52109"/>
<dbReference type="EMBL" id="GL891382">
    <property type="protein sequence ID" value="EGO51918.1"/>
    <property type="molecule type" value="Genomic_DNA"/>
</dbReference>
<feature type="chain" id="PRO_5003375604" evidence="1">
    <location>
        <begin position="21"/>
        <end position="358"/>
    </location>
</feature>
<sequence>MAAVNVASGILLSLLGWLEAVWRGGCVPRFMHKDDYPSVNGGREALLAALNVPSFVASRTCFEVNGYAGCRPVFEEPQQTNNPFGEQDATPTLTSCTTWFHYLAKMVRKIDSFQDEQKPHDEEPEYVPENSKEGYEWFEMSVFTRWDAPGKCRVLCIDTPPDFPERLKDALLKKKKSLSLPEAAQADPFALHADLLDIMIVYSDISVWRVRDPIRLLEKSRLNGHDLFEQIHDHARHAYHSSEVLEAAIQTIEQLGRYQRDIHESIAHGQRSGSGSGSRLGYSLTLTYRAQAREYTQFQISLVKSLKLRSDSSLQRLKNEVGLAYNNIARQDNSVMKSIALLTMIFLPATFISVCPLA</sequence>
<dbReference type="AlphaFoldDB" id="F8N4T1"/>
<proteinExistence type="predicted"/>
<name>F8N4T1_NEUT8</name>
<evidence type="ECO:0000313" key="2">
    <source>
        <dbReference type="EMBL" id="EGO51918.1"/>
    </source>
</evidence>
<dbReference type="VEuPathDB" id="FungiDB:NEUTE1DRAFT_52109"/>
<dbReference type="GeneID" id="20828341"/>
<keyword evidence="3" id="KW-1185">Reference proteome</keyword>
<protein>
    <submittedName>
        <fullName evidence="2">Uncharacterized protein</fullName>
    </submittedName>
</protein>
<keyword evidence="1" id="KW-0732">Signal</keyword>
<organism evidence="2 3">
    <name type="scientific">Neurospora tetrasperma (strain FGSC 2508 / ATCC MYA-4615 / P0657)</name>
    <dbReference type="NCBI Taxonomy" id="510951"/>
    <lineage>
        <taxon>Eukaryota</taxon>
        <taxon>Fungi</taxon>
        <taxon>Dikarya</taxon>
        <taxon>Ascomycota</taxon>
        <taxon>Pezizomycotina</taxon>
        <taxon>Sordariomycetes</taxon>
        <taxon>Sordariomycetidae</taxon>
        <taxon>Sordariales</taxon>
        <taxon>Sordariaceae</taxon>
        <taxon>Neurospora</taxon>
    </lineage>
</organism>
<reference evidence="3" key="1">
    <citation type="journal article" date="2011" name="Genetics">
        <title>Massive changes in genome architecture accompany the transition to self-fertility in the filamentous fungus Neurospora tetrasperma.</title>
        <authorList>
            <person name="Ellison C.E."/>
            <person name="Stajich J.E."/>
            <person name="Jacobson D.J."/>
            <person name="Natvig D.O."/>
            <person name="Lapidus A."/>
            <person name="Foster B."/>
            <person name="Aerts A."/>
            <person name="Riley R."/>
            <person name="Lindquist E.A."/>
            <person name="Grigoriev I.V."/>
            <person name="Taylor J.W."/>
        </authorList>
    </citation>
    <scope>NUCLEOTIDE SEQUENCE [LARGE SCALE GENOMIC DNA]</scope>
    <source>
        <strain evidence="3">FGSC 2508 / P0657</strain>
    </source>
</reference>
<dbReference type="Proteomes" id="UP000008065">
    <property type="component" value="Unassembled WGS sequence"/>
</dbReference>
<accession>F8N4T1</accession>